<dbReference type="InterPro" id="IPR035437">
    <property type="entry name" value="SNase_OB-fold_sf"/>
</dbReference>
<evidence type="ECO:0000313" key="3">
    <source>
        <dbReference type="Proteomes" id="UP001497623"/>
    </source>
</evidence>
<feature type="region of interest" description="Disordered" evidence="1">
    <location>
        <begin position="82"/>
        <end position="119"/>
    </location>
</feature>
<dbReference type="Gene3D" id="2.40.50.90">
    <property type="match status" value="1"/>
</dbReference>
<sequence>FQARLSGVAPSLPGHRWVNGTSKRFLQLVANKPLCAKIIGNKGSSLELELVDTTSDESDVYINERLVLEQYAICQEKPQLTSQISTPAQSVESEYMHKQNSGEHFDKSENHLQDMESYKNDIELIQEK</sequence>
<dbReference type="EMBL" id="CAXKWB010114866">
    <property type="protein sequence ID" value="CAL4235155.1"/>
    <property type="molecule type" value="Genomic_DNA"/>
</dbReference>
<protein>
    <submittedName>
        <fullName evidence="2">Uncharacterized protein</fullName>
    </submittedName>
</protein>
<accession>A0AAV2SQ01</accession>
<proteinExistence type="predicted"/>
<reference evidence="2 3" key="1">
    <citation type="submission" date="2024-05" db="EMBL/GenBank/DDBJ databases">
        <authorList>
            <person name="Wallberg A."/>
        </authorList>
    </citation>
    <scope>NUCLEOTIDE SEQUENCE [LARGE SCALE GENOMIC DNA]</scope>
</reference>
<dbReference type="AlphaFoldDB" id="A0AAV2SQ01"/>
<dbReference type="Proteomes" id="UP001497623">
    <property type="component" value="Unassembled WGS sequence"/>
</dbReference>
<name>A0AAV2SQ01_MEGNR</name>
<feature type="compositionally biased region" description="Basic and acidic residues" evidence="1">
    <location>
        <begin position="94"/>
        <end position="119"/>
    </location>
</feature>
<feature type="non-terminal residue" evidence="2">
    <location>
        <position position="1"/>
    </location>
</feature>
<evidence type="ECO:0000256" key="1">
    <source>
        <dbReference type="SAM" id="MobiDB-lite"/>
    </source>
</evidence>
<organism evidence="2 3">
    <name type="scientific">Meganyctiphanes norvegica</name>
    <name type="common">Northern krill</name>
    <name type="synonym">Thysanopoda norvegica</name>
    <dbReference type="NCBI Taxonomy" id="48144"/>
    <lineage>
        <taxon>Eukaryota</taxon>
        <taxon>Metazoa</taxon>
        <taxon>Ecdysozoa</taxon>
        <taxon>Arthropoda</taxon>
        <taxon>Crustacea</taxon>
        <taxon>Multicrustacea</taxon>
        <taxon>Malacostraca</taxon>
        <taxon>Eumalacostraca</taxon>
        <taxon>Eucarida</taxon>
        <taxon>Euphausiacea</taxon>
        <taxon>Euphausiidae</taxon>
        <taxon>Meganyctiphanes</taxon>
    </lineage>
</organism>
<gene>
    <name evidence="2" type="ORF">MNOR_LOCUS40067</name>
</gene>
<feature type="non-terminal residue" evidence="2">
    <location>
        <position position="128"/>
    </location>
</feature>
<feature type="compositionally biased region" description="Polar residues" evidence="1">
    <location>
        <begin position="82"/>
        <end position="92"/>
    </location>
</feature>
<keyword evidence="3" id="KW-1185">Reference proteome</keyword>
<comment type="caution">
    <text evidence="2">The sequence shown here is derived from an EMBL/GenBank/DDBJ whole genome shotgun (WGS) entry which is preliminary data.</text>
</comment>
<evidence type="ECO:0000313" key="2">
    <source>
        <dbReference type="EMBL" id="CAL4235155.1"/>
    </source>
</evidence>